<comment type="caution">
    <text evidence="1">The sequence shown here is derived from an EMBL/GenBank/DDBJ whole genome shotgun (WGS) entry which is preliminary data.</text>
</comment>
<reference evidence="1 2" key="1">
    <citation type="submission" date="2023-07" db="EMBL/GenBank/DDBJ databases">
        <title>Sequencing the genomes of 1000 actinobacteria strains.</title>
        <authorList>
            <person name="Klenk H.-P."/>
        </authorList>
    </citation>
    <scope>NUCLEOTIDE SEQUENCE [LARGE SCALE GENOMIC DNA]</scope>
    <source>
        <strain evidence="1 2">DSM 19426</strain>
    </source>
</reference>
<gene>
    <name evidence="1" type="ORF">J2S63_003733</name>
</gene>
<evidence type="ECO:0000313" key="2">
    <source>
        <dbReference type="Proteomes" id="UP001183648"/>
    </source>
</evidence>
<accession>A0ABU2C0J4</accession>
<evidence type="ECO:0000313" key="1">
    <source>
        <dbReference type="EMBL" id="MDR7364180.1"/>
    </source>
</evidence>
<proteinExistence type="predicted"/>
<dbReference type="Proteomes" id="UP001183648">
    <property type="component" value="Unassembled WGS sequence"/>
</dbReference>
<sequence>MTPAETLRGPSAWDLDSVRTGHWWQPFTGV</sequence>
<keyword evidence="2" id="KW-1185">Reference proteome</keyword>
<dbReference type="EMBL" id="JAVDYG010000001">
    <property type="protein sequence ID" value="MDR7364180.1"/>
    <property type="molecule type" value="Genomic_DNA"/>
</dbReference>
<protein>
    <submittedName>
        <fullName evidence="1">Uncharacterized protein</fullName>
    </submittedName>
</protein>
<name>A0ABU2C0J4_9ACTN</name>
<organism evidence="1 2">
    <name type="scientific">Nocardioides marmoribigeumensis</name>
    <dbReference type="NCBI Taxonomy" id="433649"/>
    <lineage>
        <taxon>Bacteria</taxon>
        <taxon>Bacillati</taxon>
        <taxon>Actinomycetota</taxon>
        <taxon>Actinomycetes</taxon>
        <taxon>Propionibacteriales</taxon>
        <taxon>Nocardioidaceae</taxon>
        <taxon>Nocardioides</taxon>
    </lineage>
</organism>